<reference evidence="9" key="1">
    <citation type="submission" date="2022-09" db="EMBL/GenBank/DDBJ databases">
        <title>Intensive care unit water sources are persistently colonized with multi-drug resistant bacteria and are the site of extensive horizontal gene transfer of antibiotic resistance genes.</title>
        <authorList>
            <person name="Diorio-Toth L."/>
        </authorList>
    </citation>
    <scope>NUCLEOTIDE SEQUENCE</scope>
    <source>
        <strain evidence="9">GD03920</strain>
    </source>
</reference>
<dbReference type="Gene3D" id="3.90.120.10">
    <property type="entry name" value="DNA Methylase, subunit A, domain 2"/>
    <property type="match status" value="1"/>
</dbReference>
<dbReference type="SUPFAM" id="SSF53335">
    <property type="entry name" value="S-adenosyl-L-methionine-dependent methyltransferases"/>
    <property type="match status" value="1"/>
</dbReference>
<evidence type="ECO:0000256" key="5">
    <source>
        <dbReference type="ARBA" id="ARBA00047422"/>
    </source>
</evidence>
<dbReference type="Gene3D" id="3.40.50.150">
    <property type="entry name" value="Vaccinia Virus protein VP39"/>
    <property type="match status" value="1"/>
</dbReference>
<comment type="catalytic activity">
    <reaction evidence="5 8">
        <text>a 2'-deoxycytidine in DNA + S-adenosyl-L-methionine = a 5-methyl-2'-deoxycytidine in DNA + S-adenosyl-L-homocysteine + H(+)</text>
        <dbReference type="Rhea" id="RHEA:13681"/>
        <dbReference type="Rhea" id="RHEA-COMP:11369"/>
        <dbReference type="Rhea" id="RHEA-COMP:11370"/>
        <dbReference type="ChEBI" id="CHEBI:15378"/>
        <dbReference type="ChEBI" id="CHEBI:57856"/>
        <dbReference type="ChEBI" id="CHEBI:59789"/>
        <dbReference type="ChEBI" id="CHEBI:85452"/>
        <dbReference type="ChEBI" id="CHEBI:85454"/>
        <dbReference type="EC" id="2.1.1.37"/>
    </reaction>
</comment>
<feature type="active site" evidence="6">
    <location>
        <position position="85"/>
    </location>
</feature>
<dbReference type="InterPro" id="IPR029063">
    <property type="entry name" value="SAM-dependent_MTases_sf"/>
</dbReference>
<evidence type="ECO:0000256" key="4">
    <source>
        <dbReference type="ARBA" id="ARBA00022747"/>
    </source>
</evidence>
<dbReference type="NCBIfam" id="TIGR00675">
    <property type="entry name" value="dcm"/>
    <property type="match status" value="1"/>
</dbReference>
<dbReference type="CDD" id="cd00315">
    <property type="entry name" value="Cyt_C5_DNA_methylase"/>
    <property type="match status" value="1"/>
</dbReference>
<dbReference type="AlphaFoldDB" id="A0AA42SN17"/>
<accession>A0AA42SN17</accession>
<dbReference type="PROSITE" id="PS00094">
    <property type="entry name" value="C5_MTASE_1"/>
    <property type="match status" value="1"/>
</dbReference>
<name>A0AA42SN17_ACIJO</name>
<comment type="similarity">
    <text evidence="6 7">Belongs to the class I-like SAM-binding methyltransferase superfamily. C5-methyltransferase family.</text>
</comment>
<dbReference type="PROSITE" id="PS51679">
    <property type="entry name" value="SAM_MT_C5"/>
    <property type="match status" value="1"/>
</dbReference>
<sequence length="294" mass="33559">MQQLQFFDQMQQIRFIDLFAGIGGFHLALARQGAQCVFASEINEKAKKTYLANHSLDKDAWHGDITLIEPQQIPDHEILCAGFPCQPFSQAGQKKGFDDVRGTLFFNILQILEEKRPEAYFLENVRGLLKHDNGRTFSVIQEKLEALGYSFQSFVVKSSDYGLPQHRPRLFMIGFRDGVTKIELPEKLPLKYTMSDIFSGNCEKEVGFTLRVGGRGSVYGDRRNWEFYKVDGEIRRLTSKQGLLMQGFPSDFIFPVSEIEAMKQLGNSVSVDAIEAFYKKIKEKLSAEQFTLIK</sequence>
<evidence type="ECO:0000313" key="10">
    <source>
        <dbReference type="Proteomes" id="UP001159915"/>
    </source>
</evidence>
<dbReference type="GO" id="GO:0009307">
    <property type="term" value="P:DNA restriction-modification system"/>
    <property type="evidence" value="ECO:0007669"/>
    <property type="project" value="UniProtKB-KW"/>
</dbReference>
<protein>
    <recommendedName>
        <fullName evidence="8">Cytosine-specific methyltransferase</fullName>
        <ecNumber evidence="8">2.1.1.37</ecNumber>
    </recommendedName>
</protein>
<evidence type="ECO:0000256" key="8">
    <source>
        <dbReference type="RuleBase" id="RU000417"/>
    </source>
</evidence>
<evidence type="ECO:0000256" key="3">
    <source>
        <dbReference type="ARBA" id="ARBA00022691"/>
    </source>
</evidence>
<dbReference type="EMBL" id="JAOCBE010000001">
    <property type="protein sequence ID" value="MDH0967833.1"/>
    <property type="molecule type" value="Genomic_DNA"/>
</dbReference>
<dbReference type="PRINTS" id="PR00105">
    <property type="entry name" value="C5METTRFRASE"/>
</dbReference>
<organism evidence="9 10">
    <name type="scientific">Acinetobacter johnsonii</name>
    <dbReference type="NCBI Taxonomy" id="40214"/>
    <lineage>
        <taxon>Bacteria</taxon>
        <taxon>Pseudomonadati</taxon>
        <taxon>Pseudomonadota</taxon>
        <taxon>Gammaproteobacteria</taxon>
        <taxon>Moraxellales</taxon>
        <taxon>Moraxellaceae</taxon>
        <taxon>Acinetobacter</taxon>
    </lineage>
</organism>
<dbReference type="GO" id="GO:0032259">
    <property type="term" value="P:methylation"/>
    <property type="evidence" value="ECO:0007669"/>
    <property type="project" value="UniProtKB-KW"/>
</dbReference>
<dbReference type="RefSeq" id="WP_201702121.1">
    <property type="nucleotide sequence ID" value="NZ_CP031011.1"/>
</dbReference>
<dbReference type="PANTHER" id="PTHR46098">
    <property type="entry name" value="TRNA (CYTOSINE(38)-C(5))-METHYLTRANSFERASE"/>
    <property type="match status" value="1"/>
</dbReference>
<evidence type="ECO:0000256" key="7">
    <source>
        <dbReference type="RuleBase" id="RU000416"/>
    </source>
</evidence>
<keyword evidence="2 6" id="KW-0808">Transferase</keyword>
<dbReference type="Pfam" id="PF00145">
    <property type="entry name" value="DNA_methylase"/>
    <property type="match status" value="2"/>
</dbReference>
<evidence type="ECO:0000256" key="1">
    <source>
        <dbReference type="ARBA" id="ARBA00022603"/>
    </source>
</evidence>
<keyword evidence="1 6" id="KW-0489">Methyltransferase</keyword>
<dbReference type="InterPro" id="IPR018117">
    <property type="entry name" value="C5_DNA_meth_AS"/>
</dbReference>
<dbReference type="EC" id="2.1.1.37" evidence="8"/>
<comment type="caution">
    <text evidence="9">The sequence shown here is derived from an EMBL/GenBank/DDBJ whole genome shotgun (WGS) entry which is preliminary data.</text>
</comment>
<gene>
    <name evidence="9" type="ORF">N5C10_00585</name>
</gene>
<proteinExistence type="inferred from homology"/>
<evidence type="ECO:0000256" key="6">
    <source>
        <dbReference type="PROSITE-ProRule" id="PRU01016"/>
    </source>
</evidence>
<keyword evidence="3 6" id="KW-0949">S-adenosyl-L-methionine</keyword>
<dbReference type="GO" id="GO:0003886">
    <property type="term" value="F:DNA (cytosine-5-)-methyltransferase activity"/>
    <property type="evidence" value="ECO:0007669"/>
    <property type="project" value="UniProtKB-EC"/>
</dbReference>
<dbReference type="Proteomes" id="UP001159915">
    <property type="component" value="Unassembled WGS sequence"/>
</dbReference>
<evidence type="ECO:0000313" key="9">
    <source>
        <dbReference type="EMBL" id="MDH0967833.1"/>
    </source>
</evidence>
<dbReference type="PANTHER" id="PTHR46098:SF1">
    <property type="entry name" value="TRNA (CYTOSINE(38)-C(5))-METHYLTRANSFERASE"/>
    <property type="match status" value="1"/>
</dbReference>
<dbReference type="InterPro" id="IPR001525">
    <property type="entry name" value="C5_MeTfrase"/>
</dbReference>
<keyword evidence="4" id="KW-0680">Restriction system</keyword>
<dbReference type="InterPro" id="IPR050750">
    <property type="entry name" value="C5-MTase"/>
</dbReference>
<evidence type="ECO:0000256" key="2">
    <source>
        <dbReference type="ARBA" id="ARBA00022679"/>
    </source>
</evidence>